<dbReference type="PANTHER" id="PTHR34475:SF1">
    <property type="entry name" value="CYTOSKELETON PROTEIN RODZ"/>
    <property type="match status" value="1"/>
</dbReference>
<feature type="transmembrane region" description="Helical" evidence="2">
    <location>
        <begin position="119"/>
        <end position="140"/>
    </location>
</feature>
<dbReference type="RefSeq" id="WP_137629645.1">
    <property type="nucleotide sequence ID" value="NZ_BJDJ01000029.1"/>
</dbReference>
<dbReference type="PANTHER" id="PTHR34475">
    <property type="match status" value="1"/>
</dbReference>
<dbReference type="Pfam" id="PF13464">
    <property type="entry name" value="RodZ_C"/>
    <property type="match status" value="1"/>
</dbReference>
<organism evidence="4 5">
    <name type="scientific">Lactiplantibacillus daowaiensis</name>
    <dbReference type="NCBI Taxonomy" id="2559918"/>
    <lineage>
        <taxon>Bacteria</taxon>
        <taxon>Bacillati</taxon>
        <taxon>Bacillota</taxon>
        <taxon>Bacilli</taxon>
        <taxon>Lactobacillales</taxon>
        <taxon>Lactobacillaceae</taxon>
        <taxon>Lactiplantibacillus</taxon>
    </lineage>
</organism>
<evidence type="ECO:0000313" key="4">
    <source>
        <dbReference type="EMBL" id="MFC6181015.1"/>
    </source>
</evidence>
<dbReference type="EMBL" id="JBHSSC010000030">
    <property type="protein sequence ID" value="MFC6181015.1"/>
    <property type="molecule type" value="Genomic_DNA"/>
</dbReference>
<feature type="compositionally biased region" description="Low complexity" evidence="1">
    <location>
        <begin position="148"/>
        <end position="182"/>
    </location>
</feature>
<sequence>MSEENEAKSSIGARLKAARTAKGLTIDDLQQITKIQKRYLIAIEDEQFDKLPGDFYVRAFIKQYADTVDLDGNALLKEYSDELPTSHAEVNVQNVDEVQPTRTSSREQPSSPTNRVRNYLPTIIITAIVVLILLFIWFMAVRTHTSSSTATSTSSSSTQVSSSKASSKASSKKAASSSAAKASSKKAAAKKSSSSKQTIKATGSSDTAYRLTNGAKKNKVVLKATKAAWTSVTTNGSTTWQGTLTAGGSHTVTLPSSATTVKFQFGNAVATSATINGKKFNFNPNNSSTQVRTITLTIK</sequence>
<dbReference type="Gene3D" id="1.10.260.40">
    <property type="entry name" value="lambda repressor-like DNA-binding domains"/>
    <property type="match status" value="1"/>
</dbReference>
<evidence type="ECO:0000256" key="2">
    <source>
        <dbReference type="SAM" id="Phobius"/>
    </source>
</evidence>
<feature type="compositionally biased region" description="Low complexity" evidence="1">
    <location>
        <begin position="190"/>
        <end position="199"/>
    </location>
</feature>
<keyword evidence="5" id="KW-1185">Reference proteome</keyword>
<dbReference type="InterPro" id="IPR010982">
    <property type="entry name" value="Lambda_DNA-bd_dom_sf"/>
</dbReference>
<comment type="caution">
    <text evidence="4">The sequence shown here is derived from an EMBL/GenBank/DDBJ whole genome shotgun (WGS) entry which is preliminary data.</text>
</comment>
<name>A0ABW1RZN9_9LACO</name>
<dbReference type="Proteomes" id="UP001596282">
    <property type="component" value="Unassembled WGS sequence"/>
</dbReference>
<dbReference type="InterPro" id="IPR025194">
    <property type="entry name" value="RodZ-like_C"/>
</dbReference>
<protein>
    <submittedName>
        <fullName evidence="4">Helix-turn-helix domain-containing protein</fullName>
    </submittedName>
</protein>
<dbReference type="InterPro" id="IPR050400">
    <property type="entry name" value="Bact_Cytoskel_RodZ"/>
</dbReference>
<dbReference type="Pfam" id="PF13413">
    <property type="entry name" value="HTH_25"/>
    <property type="match status" value="1"/>
</dbReference>
<keyword evidence="2" id="KW-0812">Transmembrane</keyword>
<reference evidence="5" key="1">
    <citation type="journal article" date="2019" name="Int. J. Syst. Evol. Microbiol.">
        <title>The Global Catalogue of Microorganisms (GCM) 10K type strain sequencing project: providing services to taxonomists for standard genome sequencing and annotation.</title>
        <authorList>
            <consortium name="The Broad Institute Genomics Platform"/>
            <consortium name="The Broad Institute Genome Sequencing Center for Infectious Disease"/>
            <person name="Wu L."/>
            <person name="Ma J."/>
        </authorList>
    </citation>
    <scope>NUCLEOTIDE SEQUENCE [LARGE SCALE GENOMIC DNA]</scope>
    <source>
        <strain evidence="5">CCM 8933</strain>
    </source>
</reference>
<keyword evidence="2" id="KW-1133">Transmembrane helix</keyword>
<dbReference type="SUPFAM" id="SSF47413">
    <property type="entry name" value="lambda repressor-like DNA-binding domains"/>
    <property type="match status" value="1"/>
</dbReference>
<gene>
    <name evidence="4" type="ORF">ACFP5Y_07275</name>
</gene>
<accession>A0ABW1RZN9</accession>
<feature type="domain" description="Cytoskeleton protein RodZ-like C-terminal" evidence="3">
    <location>
        <begin position="221"/>
        <end position="295"/>
    </location>
</feature>
<proteinExistence type="predicted"/>
<dbReference type="InterPro" id="IPR001387">
    <property type="entry name" value="Cro/C1-type_HTH"/>
</dbReference>
<dbReference type="CDD" id="cd00093">
    <property type="entry name" value="HTH_XRE"/>
    <property type="match status" value="1"/>
</dbReference>
<evidence type="ECO:0000256" key="1">
    <source>
        <dbReference type="SAM" id="MobiDB-lite"/>
    </source>
</evidence>
<feature type="region of interest" description="Disordered" evidence="1">
    <location>
        <begin position="93"/>
        <end position="115"/>
    </location>
</feature>
<evidence type="ECO:0000259" key="3">
    <source>
        <dbReference type="Pfam" id="PF13464"/>
    </source>
</evidence>
<evidence type="ECO:0000313" key="5">
    <source>
        <dbReference type="Proteomes" id="UP001596282"/>
    </source>
</evidence>
<feature type="region of interest" description="Disordered" evidence="1">
    <location>
        <begin position="148"/>
        <end position="199"/>
    </location>
</feature>
<keyword evidence="2" id="KW-0472">Membrane</keyword>